<dbReference type="EMBL" id="JAETWB010000002">
    <property type="protein sequence ID" value="MBL6077957.1"/>
    <property type="molecule type" value="Genomic_DNA"/>
</dbReference>
<evidence type="ECO:0000256" key="1">
    <source>
        <dbReference type="ARBA" id="ARBA00001561"/>
    </source>
</evidence>
<proteinExistence type="predicted"/>
<reference evidence="6 7" key="1">
    <citation type="submission" date="2021-01" db="EMBL/GenBank/DDBJ databases">
        <title>Belnapia mucosa sp. nov. and Belnapia arida sp. nov., isolated from the Tabernas Desert (Almeria, Spain).</title>
        <authorList>
            <person name="Molina-Menor E."/>
            <person name="Vidal-Verdu A."/>
            <person name="Calonge A."/>
            <person name="Satari L."/>
            <person name="Pereto J."/>
            <person name="Porcar M."/>
        </authorList>
    </citation>
    <scope>NUCLEOTIDE SEQUENCE [LARGE SCALE GENOMIC DNA]</scope>
    <source>
        <strain evidence="6 7">T18</strain>
    </source>
</reference>
<dbReference type="CDD" id="cd02696">
    <property type="entry name" value="MurNAc-LAA"/>
    <property type="match status" value="1"/>
</dbReference>
<dbReference type="EC" id="3.5.1.28" evidence="2"/>
<name>A0ABS1TZV7_9PROT</name>
<protein>
    <recommendedName>
        <fullName evidence="2">N-acetylmuramoyl-L-alanine amidase</fullName>
        <ecNumber evidence="2">3.5.1.28</ecNumber>
    </recommendedName>
</protein>
<keyword evidence="7" id="KW-1185">Reference proteome</keyword>
<dbReference type="Pfam" id="PF01520">
    <property type="entry name" value="Amidase_3"/>
    <property type="match status" value="1"/>
</dbReference>
<dbReference type="PANTHER" id="PTHR30404:SF0">
    <property type="entry name" value="N-ACETYLMURAMOYL-L-ALANINE AMIDASE AMIC"/>
    <property type="match status" value="1"/>
</dbReference>
<dbReference type="SUPFAM" id="SSF53187">
    <property type="entry name" value="Zn-dependent exopeptidases"/>
    <property type="match status" value="1"/>
</dbReference>
<dbReference type="Gene3D" id="3.40.630.40">
    <property type="entry name" value="Zn-dependent exopeptidases"/>
    <property type="match status" value="1"/>
</dbReference>
<evidence type="ECO:0000256" key="2">
    <source>
        <dbReference type="ARBA" id="ARBA00011901"/>
    </source>
</evidence>
<feature type="chain" id="PRO_5045204877" description="N-acetylmuramoyl-L-alanine amidase" evidence="4">
    <location>
        <begin position="31"/>
        <end position="382"/>
    </location>
</feature>
<keyword evidence="4" id="KW-0732">Signal</keyword>
<organism evidence="6 7">
    <name type="scientific">Belnapia arida</name>
    <dbReference type="NCBI Taxonomy" id="2804533"/>
    <lineage>
        <taxon>Bacteria</taxon>
        <taxon>Pseudomonadati</taxon>
        <taxon>Pseudomonadota</taxon>
        <taxon>Alphaproteobacteria</taxon>
        <taxon>Acetobacterales</taxon>
        <taxon>Roseomonadaceae</taxon>
        <taxon>Belnapia</taxon>
    </lineage>
</organism>
<evidence type="ECO:0000313" key="6">
    <source>
        <dbReference type="EMBL" id="MBL6077957.1"/>
    </source>
</evidence>
<feature type="signal peptide" evidence="4">
    <location>
        <begin position="1"/>
        <end position="30"/>
    </location>
</feature>
<keyword evidence="3" id="KW-0378">Hydrolase</keyword>
<evidence type="ECO:0000313" key="7">
    <source>
        <dbReference type="Proteomes" id="UP000660885"/>
    </source>
</evidence>
<dbReference type="PANTHER" id="PTHR30404">
    <property type="entry name" value="N-ACETYLMURAMOYL-L-ALANINE AMIDASE"/>
    <property type="match status" value="1"/>
</dbReference>
<comment type="catalytic activity">
    <reaction evidence="1">
        <text>Hydrolyzes the link between N-acetylmuramoyl residues and L-amino acid residues in certain cell-wall glycopeptides.</text>
        <dbReference type="EC" id="3.5.1.28"/>
    </reaction>
</comment>
<accession>A0ABS1TZV7</accession>
<sequence>MTEGDGRFRLGRRGLIAGAAGLILPGLAEAAAPQAQLSAARGETRITLPIGPGIAWRVSATLRPARLVVELPNQRWRGPARLSGAGLVTEARREGSGGTQTLILALAGPVAAPQVAAAPGQLIIRLRPGPAEEFARLAHGRPLATAALPPRGPLPLVMLDAGHGGRDPGTIGRQGTHEKRITLAAALELKRQLEAAGRCRVALTRGRDVFIPLGSRVEMARRREAALFLSLHADSAPGARGASVYTLSETATDSLAAGLARRENQADRNGGLRLPSVSPEVQRILLSLIRQETRAGSERMARLVVDSLEGEMALLPNTHRRAGFVVLKAPDVPAALVEMGFLSNAQDEAALNRASHRAKVATALAEAIHGFLGASGAVVAGG</sequence>
<dbReference type="Proteomes" id="UP000660885">
    <property type="component" value="Unassembled WGS sequence"/>
</dbReference>
<evidence type="ECO:0000256" key="4">
    <source>
        <dbReference type="SAM" id="SignalP"/>
    </source>
</evidence>
<dbReference type="RefSeq" id="WP_202831111.1">
    <property type="nucleotide sequence ID" value="NZ_JAETWB010000002.1"/>
</dbReference>
<dbReference type="SMART" id="SM00646">
    <property type="entry name" value="Ami_3"/>
    <property type="match status" value="1"/>
</dbReference>
<gene>
    <name evidence="6" type="ORF">JMJ56_08070</name>
</gene>
<evidence type="ECO:0000256" key="3">
    <source>
        <dbReference type="ARBA" id="ARBA00022801"/>
    </source>
</evidence>
<dbReference type="InterPro" id="IPR002508">
    <property type="entry name" value="MurNAc-LAA_cat"/>
</dbReference>
<comment type="caution">
    <text evidence="6">The sequence shown here is derived from an EMBL/GenBank/DDBJ whole genome shotgun (WGS) entry which is preliminary data.</text>
</comment>
<dbReference type="InterPro" id="IPR050695">
    <property type="entry name" value="N-acetylmuramoyl_amidase_3"/>
</dbReference>
<evidence type="ECO:0000259" key="5">
    <source>
        <dbReference type="SMART" id="SM00646"/>
    </source>
</evidence>
<feature type="domain" description="MurNAc-LAA" evidence="5">
    <location>
        <begin position="217"/>
        <end position="369"/>
    </location>
</feature>